<protein>
    <submittedName>
        <fullName evidence="13">Down syndrome cell adhesion molecule</fullName>
    </submittedName>
</protein>
<dbReference type="PRINTS" id="PR00014">
    <property type="entry name" value="FNTYPEIII"/>
</dbReference>
<evidence type="ECO:0000256" key="9">
    <source>
        <dbReference type="ARBA" id="ARBA00023319"/>
    </source>
</evidence>
<dbReference type="SMART" id="SM00060">
    <property type="entry name" value="FN3"/>
    <property type="match status" value="4"/>
</dbReference>
<dbReference type="InterPro" id="IPR003961">
    <property type="entry name" value="FN3_dom"/>
</dbReference>
<dbReference type="InterPro" id="IPR050964">
    <property type="entry name" value="Striated_Muscle_Regulatory"/>
</dbReference>
<feature type="compositionally biased region" description="Low complexity" evidence="10">
    <location>
        <begin position="604"/>
        <end position="617"/>
    </location>
</feature>
<feature type="region of interest" description="Disordered" evidence="10">
    <location>
        <begin position="597"/>
        <end position="617"/>
    </location>
</feature>
<feature type="domain" description="Fibronectin type-III" evidence="12">
    <location>
        <begin position="48"/>
        <end position="143"/>
    </location>
</feature>
<comment type="caution">
    <text evidence="13">The sequence shown here is derived from an EMBL/GenBank/DDBJ whole genome shotgun (WGS) entry which is preliminary data.</text>
</comment>
<evidence type="ECO:0000256" key="7">
    <source>
        <dbReference type="ARBA" id="ARBA00023136"/>
    </source>
</evidence>
<keyword evidence="7 11" id="KW-0472">Membrane</keyword>
<keyword evidence="4" id="KW-0677">Repeat</keyword>
<gene>
    <name evidence="13" type="primary">DSCAM_8</name>
    <name evidence="13" type="ORF">AVEN_177288_1</name>
</gene>
<feature type="domain" description="Fibronectin type-III" evidence="12">
    <location>
        <begin position="345"/>
        <end position="441"/>
    </location>
</feature>
<dbReference type="InterPro" id="IPR036116">
    <property type="entry name" value="FN3_sf"/>
</dbReference>
<dbReference type="SUPFAM" id="SSF49265">
    <property type="entry name" value="Fibronectin type III"/>
    <property type="match status" value="2"/>
</dbReference>
<dbReference type="Pfam" id="PF00041">
    <property type="entry name" value="fn3"/>
    <property type="match status" value="3"/>
</dbReference>
<evidence type="ECO:0000256" key="2">
    <source>
        <dbReference type="ARBA" id="ARBA00022692"/>
    </source>
</evidence>
<sequence length="631" mass="70485">MTDEGITSEVHIQSADRRDSSLFTCVAENSFGKDEMNIQIIVQEKPDKPFKLTAHESTSRTISLTWSPPYSGNSPISQYTIQYKPSSGSWKEDSKELTASGADNKAVTSGLAPSTTYHFRVMAENSFGKSDYSSYVSATTDLEVPGGPPLDVQAEAIGSQTLRVTWQPPAPTLQNGPLTGYYVGYKIHGSSKPYTYKTLEITDAFRNECLITNLKRVTAYSVIVQAFNRRGAGPPSDEIKVKTKDNDPPTNPIMNVMTTTHTSIQVQWEIRSSSSSPIEGFHLHYKRELGGWQEIQVPSNKREHTFENLQCGTRYHFYMTAFNEVGEGLPSDAVTAKTLGVAPIAPSQSSFLRANATHAVLYLSKWNDGGCVITFFVIQYRMETEKDWILVSDHVLMQAEPFEIDGLNPGTWYRLHIMARNDAGPTQAEYSFSTSVLNDGGNSLPPVIKRPAPFYTNLAIVAPVVVTVIILISVLIVVCALSRRRRNGDRQYEDTQSVRKEMNPEAVQMSEYEVKQDGTYVQAKDSSLYFPSPYATSRVPVFSLDERSSGESSTDGRSTLHDIERPYDVPFAVKQAHFYEWHKRMELVFRRPDLRSKRPKSILSPPGKSSPCSSLSSSDQIFPVLHLRCLF</sequence>
<evidence type="ECO:0000256" key="1">
    <source>
        <dbReference type="ARBA" id="ARBA00004167"/>
    </source>
</evidence>
<comment type="subcellular location">
    <subcellularLocation>
        <location evidence="1">Membrane</location>
        <topology evidence="1">Single-pass membrane protein</topology>
    </subcellularLocation>
</comment>
<evidence type="ECO:0000256" key="10">
    <source>
        <dbReference type="SAM" id="MobiDB-lite"/>
    </source>
</evidence>
<dbReference type="InterPro" id="IPR056754">
    <property type="entry name" value="DSCAM/DSCAML_C"/>
</dbReference>
<proteinExistence type="predicted"/>
<dbReference type="PANTHER" id="PTHR13817">
    <property type="entry name" value="TITIN"/>
    <property type="match status" value="1"/>
</dbReference>
<feature type="transmembrane region" description="Helical" evidence="11">
    <location>
        <begin position="454"/>
        <end position="481"/>
    </location>
</feature>
<accession>A0A4Y2C593</accession>
<reference evidence="13 14" key="1">
    <citation type="journal article" date="2019" name="Sci. Rep.">
        <title>Orb-weaving spider Araneus ventricosus genome elucidates the spidroin gene catalogue.</title>
        <authorList>
            <person name="Kono N."/>
            <person name="Nakamura H."/>
            <person name="Ohtoshi R."/>
            <person name="Moran D.A.P."/>
            <person name="Shinohara A."/>
            <person name="Yoshida Y."/>
            <person name="Fujiwara M."/>
            <person name="Mori M."/>
            <person name="Tomita M."/>
            <person name="Arakawa K."/>
        </authorList>
    </citation>
    <scope>NUCLEOTIDE SEQUENCE [LARGE SCALE GENOMIC DNA]</scope>
</reference>
<evidence type="ECO:0000259" key="12">
    <source>
        <dbReference type="PROSITE" id="PS50853"/>
    </source>
</evidence>
<dbReference type="InterPro" id="IPR013783">
    <property type="entry name" value="Ig-like_fold"/>
</dbReference>
<keyword evidence="9" id="KW-0393">Immunoglobulin domain</keyword>
<dbReference type="AlphaFoldDB" id="A0A4Y2C593"/>
<dbReference type="PANTHER" id="PTHR13817:SF102">
    <property type="entry name" value="DOWN SYNDROME CELL ADHESION MOLECULE-LIKE PROTEIN DSCAM2"/>
    <property type="match status" value="1"/>
</dbReference>
<dbReference type="PROSITE" id="PS50853">
    <property type="entry name" value="FN3"/>
    <property type="match status" value="4"/>
</dbReference>
<dbReference type="InterPro" id="IPR036179">
    <property type="entry name" value="Ig-like_dom_sf"/>
</dbReference>
<evidence type="ECO:0000256" key="11">
    <source>
        <dbReference type="SAM" id="Phobius"/>
    </source>
</evidence>
<dbReference type="OrthoDB" id="5982258at2759"/>
<organism evidence="13 14">
    <name type="scientific">Araneus ventricosus</name>
    <name type="common">Orbweaver spider</name>
    <name type="synonym">Epeira ventricosa</name>
    <dbReference type="NCBI Taxonomy" id="182803"/>
    <lineage>
        <taxon>Eukaryota</taxon>
        <taxon>Metazoa</taxon>
        <taxon>Ecdysozoa</taxon>
        <taxon>Arthropoda</taxon>
        <taxon>Chelicerata</taxon>
        <taxon>Arachnida</taxon>
        <taxon>Araneae</taxon>
        <taxon>Araneomorphae</taxon>
        <taxon>Entelegynae</taxon>
        <taxon>Araneoidea</taxon>
        <taxon>Araneidae</taxon>
        <taxon>Araneus</taxon>
    </lineage>
</organism>
<evidence type="ECO:0000256" key="6">
    <source>
        <dbReference type="ARBA" id="ARBA00022989"/>
    </source>
</evidence>
<keyword evidence="2 11" id="KW-0812">Transmembrane</keyword>
<evidence type="ECO:0000256" key="5">
    <source>
        <dbReference type="ARBA" id="ARBA00022889"/>
    </source>
</evidence>
<dbReference type="GO" id="GO:0007155">
    <property type="term" value="P:cell adhesion"/>
    <property type="evidence" value="ECO:0007669"/>
    <property type="project" value="UniProtKB-KW"/>
</dbReference>
<evidence type="ECO:0000313" key="13">
    <source>
        <dbReference type="EMBL" id="GBL99243.1"/>
    </source>
</evidence>
<dbReference type="SUPFAM" id="SSF48726">
    <property type="entry name" value="Immunoglobulin"/>
    <property type="match status" value="1"/>
</dbReference>
<dbReference type="Gene3D" id="2.60.40.10">
    <property type="entry name" value="Immunoglobulins"/>
    <property type="match status" value="5"/>
</dbReference>
<dbReference type="FunFam" id="2.60.40.10:FF:000120">
    <property type="entry name" value="Down syndrome cell adhesion molecule like 1"/>
    <property type="match status" value="1"/>
</dbReference>
<dbReference type="EMBL" id="BGPR01000147">
    <property type="protein sequence ID" value="GBL99243.1"/>
    <property type="molecule type" value="Genomic_DNA"/>
</dbReference>
<dbReference type="CDD" id="cd00063">
    <property type="entry name" value="FN3"/>
    <property type="match status" value="4"/>
</dbReference>
<dbReference type="GO" id="GO:0016020">
    <property type="term" value="C:membrane"/>
    <property type="evidence" value="ECO:0007669"/>
    <property type="project" value="UniProtKB-SubCell"/>
</dbReference>
<feature type="domain" description="Fibronectin type-III" evidence="12">
    <location>
        <begin position="248"/>
        <end position="341"/>
    </location>
</feature>
<keyword evidence="6 11" id="KW-1133">Transmembrane helix</keyword>
<evidence type="ECO:0000313" key="14">
    <source>
        <dbReference type="Proteomes" id="UP000499080"/>
    </source>
</evidence>
<dbReference type="Proteomes" id="UP000499080">
    <property type="component" value="Unassembled WGS sequence"/>
</dbReference>
<evidence type="ECO:0000256" key="4">
    <source>
        <dbReference type="ARBA" id="ARBA00022737"/>
    </source>
</evidence>
<keyword evidence="8" id="KW-1015">Disulfide bond</keyword>
<feature type="domain" description="Fibronectin type-III" evidence="12">
    <location>
        <begin position="148"/>
        <end position="246"/>
    </location>
</feature>
<keyword evidence="3" id="KW-0732">Signal</keyword>
<keyword evidence="5" id="KW-0130">Cell adhesion</keyword>
<evidence type="ECO:0000256" key="3">
    <source>
        <dbReference type="ARBA" id="ARBA00022729"/>
    </source>
</evidence>
<name>A0A4Y2C593_ARAVE</name>
<evidence type="ECO:0000256" key="8">
    <source>
        <dbReference type="ARBA" id="ARBA00023157"/>
    </source>
</evidence>
<keyword evidence="14" id="KW-1185">Reference proteome</keyword>
<dbReference type="Pfam" id="PF25059">
    <property type="entry name" value="FN3_DSCAM-DSCAML_C"/>
    <property type="match status" value="1"/>
</dbReference>